<comment type="caution">
    <text evidence="1">The sequence shown here is derived from an EMBL/GenBank/DDBJ whole genome shotgun (WGS) entry which is preliminary data.</text>
</comment>
<organism evidence="1 2">
    <name type="scientific">Dongia soli</name>
    <dbReference type="NCBI Taxonomy" id="600628"/>
    <lineage>
        <taxon>Bacteria</taxon>
        <taxon>Pseudomonadati</taxon>
        <taxon>Pseudomonadota</taxon>
        <taxon>Alphaproteobacteria</taxon>
        <taxon>Rhodospirillales</taxon>
        <taxon>Dongiaceae</taxon>
        <taxon>Dongia</taxon>
    </lineage>
</organism>
<dbReference type="Proteomes" id="UP001279642">
    <property type="component" value="Unassembled WGS sequence"/>
</dbReference>
<evidence type="ECO:0000313" key="2">
    <source>
        <dbReference type="Proteomes" id="UP001279642"/>
    </source>
</evidence>
<dbReference type="RefSeq" id="WP_320509635.1">
    <property type="nucleotide sequence ID" value="NZ_JAXCLW010000005.1"/>
</dbReference>
<protein>
    <submittedName>
        <fullName evidence="1">DUF4136 domain-containing protein</fullName>
    </submittedName>
</protein>
<reference evidence="1 2" key="1">
    <citation type="journal article" date="2016" name="Antonie Van Leeuwenhoek">
        <title>Dongia soli sp. nov., isolated from soil from Dokdo, Korea.</title>
        <authorList>
            <person name="Kim D.U."/>
            <person name="Lee H."/>
            <person name="Kim H."/>
            <person name="Kim S.G."/>
            <person name="Ka J.O."/>
        </authorList>
    </citation>
    <scope>NUCLEOTIDE SEQUENCE [LARGE SCALE GENOMIC DNA]</scope>
    <source>
        <strain evidence="1 2">D78</strain>
    </source>
</reference>
<dbReference type="EMBL" id="JAXCLW010000005">
    <property type="protein sequence ID" value="MDY0884562.1"/>
    <property type="molecule type" value="Genomic_DNA"/>
</dbReference>
<keyword evidence="2" id="KW-1185">Reference proteome</keyword>
<sequence>MLRRIILPALALLGLALSLAGCTSIFHANVSSFQQLPPGLQGKTIIVVAPADQQDSMEFIAYRPVLEARLAKQGFVVTRDADMADLIAGVLYGIDDGKTSSYSYMAPIYGTISGGGTADYSGTVNTPNGPVPYRGTVDVPEQRGVIGYEPRTVTETTYLRHLQLMILDAHDLSRHDALYLGKVVSTGRCSSLPAVFDKLVEALFEDWPGTNNAVRQVRLSAGDIECGGLTGAL</sequence>
<dbReference type="PROSITE" id="PS51257">
    <property type="entry name" value="PROKAR_LIPOPROTEIN"/>
    <property type="match status" value="1"/>
</dbReference>
<gene>
    <name evidence="1" type="ORF">SMD27_17090</name>
</gene>
<accession>A0ABU5EEG1</accession>
<evidence type="ECO:0000313" key="1">
    <source>
        <dbReference type="EMBL" id="MDY0884562.1"/>
    </source>
</evidence>
<name>A0ABU5EEG1_9PROT</name>
<proteinExistence type="predicted"/>